<dbReference type="RefSeq" id="XP_022757737.1">
    <property type="nucleotide sequence ID" value="XM_022902002.1"/>
</dbReference>
<dbReference type="SUPFAM" id="SSF50998">
    <property type="entry name" value="Quinoprotein alcohol dehydrogenase-like"/>
    <property type="match status" value="1"/>
</dbReference>
<dbReference type="InterPro" id="IPR036322">
    <property type="entry name" value="WD40_repeat_dom_sf"/>
</dbReference>
<keyword evidence="4" id="KW-0819">tRNA processing</keyword>
<keyword evidence="2" id="KW-0963">Cytoplasm</keyword>
<evidence type="ECO:0000256" key="5">
    <source>
        <dbReference type="ARBA" id="ARBA00022737"/>
    </source>
</evidence>
<evidence type="ECO:0000313" key="9">
    <source>
        <dbReference type="Proteomes" id="UP000515121"/>
    </source>
</evidence>
<evidence type="ECO:0000256" key="8">
    <source>
        <dbReference type="SAM" id="MobiDB-lite"/>
    </source>
</evidence>
<evidence type="ECO:0000256" key="3">
    <source>
        <dbReference type="ARBA" id="ARBA00022574"/>
    </source>
</evidence>
<dbReference type="PANTHER" id="PTHR14344">
    <property type="entry name" value="WD REPEAT PROTEIN"/>
    <property type="match status" value="1"/>
</dbReference>
<keyword evidence="3 7" id="KW-0853">WD repeat</keyword>
<gene>
    <name evidence="10" type="primary">LOC111304949</name>
</gene>
<comment type="subcellular location">
    <subcellularLocation>
        <location evidence="1">Cytoplasm</location>
    </subcellularLocation>
</comment>
<dbReference type="OrthoDB" id="5594999at2759"/>
<dbReference type="InterPro" id="IPR051973">
    <property type="entry name" value="tRNA_Anticodon_Mtase-Reg"/>
</dbReference>
<dbReference type="SMART" id="SM00320">
    <property type="entry name" value="WD40"/>
    <property type="match status" value="9"/>
</dbReference>
<evidence type="ECO:0000256" key="7">
    <source>
        <dbReference type="PROSITE-ProRule" id="PRU00221"/>
    </source>
</evidence>
<evidence type="ECO:0000256" key="1">
    <source>
        <dbReference type="ARBA" id="ARBA00004496"/>
    </source>
</evidence>
<evidence type="ECO:0000256" key="6">
    <source>
        <dbReference type="ARBA" id="ARBA00038255"/>
    </source>
</evidence>
<comment type="similarity">
    <text evidence="6">Belongs to the WD repeat WDR6 family.</text>
</comment>
<dbReference type="GO" id="GO:0030488">
    <property type="term" value="P:tRNA methylation"/>
    <property type="evidence" value="ECO:0007669"/>
    <property type="project" value="TreeGrafter"/>
</dbReference>
<feature type="repeat" description="WD" evidence="7">
    <location>
        <begin position="245"/>
        <end position="278"/>
    </location>
</feature>
<keyword evidence="5" id="KW-0677">Repeat</keyword>
<proteinExistence type="inferred from homology"/>
<dbReference type="InterPro" id="IPR015943">
    <property type="entry name" value="WD40/YVTN_repeat-like_dom_sf"/>
</dbReference>
<dbReference type="InterPro" id="IPR001680">
    <property type="entry name" value="WD40_rpt"/>
</dbReference>
<dbReference type="Gene3D" id="2.130.10.10">
    <property type="entry name" value="YVTN repeat-like/Quinoprotein amine dehydrogenase"/>
    <property type="match status" value="4"/>
</dbReference>
<dbReference type="InterPro" id="IPR011047">
    <property type="entry name" value="Quinoprotein_ADH-like_sf"/>
</dbReference>
<dbReference type="Pfam" id="PF00400">
    <property type="entry name" value="WD40"/>
    <property type="match status" value="5"/>
</dbReference>
<evidence type="ECO:0000256" key="4">
    <source>
        <dbReference type="ARBA" id="ARBA00022694"/>
    </source>
</evidence>
<dbReference type="KEGG" id="dzi:111304949"/>
<evidence type="ECO:0000256" key="2">
    <source>
        <dbReference type="ARBA" id="ARBA00022490"/>
    </source>
</evidence>
<feature type="region of interest" description="Disordered" evidence="8">
    <location>
        <begin position="1135"/>
        <end position="1156"/>
    </location>
</feature>
<name>A0A6P5ZYY8_DURZI</name>
<dbReference type="GeneID" id="111304949"/>
<dbReference type="PROSITE" id="PS50294">
    <property type="entry name" value="WD_REPEATS_REGION"/>
    <property type="match status" value="1"/>
</dbReference>
<accession>A0A6P5ZYY8</accession>
<evidence type="ECO:0000313" key="10">
    <source>
        <dbReference type="RefSeq" id="XP_022757737.1"/>
    </source>
</evidence>
<dbReference type="GO" id="GO:0005737">
    <property type="term" value="C:cytoplasm"/>
    <property type="evidence" value="ECO:0007669"/>
    <property type="project" value="UniProtKB-SubCell"/>
</dbReference>
<dbReference type="Proteomes" id="UP000515121">
    <property type="component" value="Unplaced"/>
</dbReference>
<dbReference type="PROSITE" id="PS50082">
    <property type="entry name" value="WD_REPEATS_2"/>
    <property type="match status" value="1"/>
</dbReference>
<organism evidence="9 10">
    <name type="scientific">Durio zibethinus</name>
    <name type="common">Durian</name>
    <dbReference type="NCBI Taxonomy" id="66656"/>
    <lineage>
        <taxon>Eukaryota</taxon>
        <taxon>Viridiplantae</taxon>
        <taxon>Streptophyta</taxon>
        <taxon>Embryophyta</taxon>
        <taxon>Tracheophyta</taxon>
        <taxon>Spermatophyta</taxon>
        <taxon>Magnoliopsida</taxon>
        <taxon>eudicotyledons</taxon>
        <taxon>Gunneridae</taxon>
        <taxon>Pentapetalae</taxon>
        <taxon>rosids</taxon>
        <taxon>malvids</taxon>
        <taxon>Malvales</taxon>
        <taxon>Malvaceae</taxon>
        <taxon>Helicteroideae</taxon>
        <taxon>Durio</taxon>
    </lineage>
</organism>
<sequence length="1392" mass="155457">MADSQLYQSQWNTCSSQYLGEISALCFLHLPSHLSSLPYLLAGSGSQVLLCDLESEIMIKSFHVFEGIRVHGIICGLPDNAFTYKVVVCGEKRVKLFNFSFGLVSKLNSQIQPEFLVDLSLIHSLPRFSHWVLDVLFLKDHCLAIGCSDNSVHLWDMLKSSLILQVQSPDRCLLYSMRLWGDNLEDLRIASGTIYNEIIVWKVISQHGSPSLTSLVKDCMNLSSSNFNFVKCHDQQYKAVRICRLVGHEGSIFRIVWSSSGAKLVSVSDDRSARIWTIHIQQNGFDDKREAVGPVLFGHSARIWDCCISDSLIITAGEDCTCRLWGLDGKQLRMVKEHIGRGIWRCLYDPNSSLLVTAGFDSAIKVHQLHTSVYKTLDLEGDTESKYIIEGAQISTTCVPNSMEHAWLMDSKSEYVRSLYFKCEDTIYVATNRGYLYHALLSETGDVKWTELVRVSGEVPVVCMDLLSKSLSENYCDIDDWIALGDGKGNMTVVGVTGDPSSPEVGFTFTWSAGAERQLLGTYWCKSLGCRYVFTTDPRGVLKLWRLYDATISVCQDSGRISLIAEFPSCFGVRIMCLDASFEEEVLVCGDLRGNLVLFSLSKDLLLCMSSTSGVKISPLSYFKGAHGISSVSNISVARLSCNQIEIRSTGADGCICYLEYDKDQESFEFIGMKQVKELSLIESVSADSKSADDLANCNYAAGFASTDFIIWNMITEAKVVQIPCGGWRRPHSYYLGDLPEMRNCFAYVKDEIIYIHRQWLPGGKKKFPQNLHLQFHGREMHSLCFVFESLQVQGNEVENLVDKSSWIATGCEDGTVRLTRFTPETENWSASKLLGKHIGGSAVRSICFVSKTHIIPSDVSRMHGLEKGQNATSDGKQNPCLLVSVGAKRVLTSWLLRSRRLDEKEEIYPGQKHNRFETGYTPTVQCSSMSFRWLSTDMPIKSPSTGGREKILSTAKKVSSLNNDAKTTSTFIEKGETESKTCLGNKYEDDWRYLAVTAFLVKCAGSRLTVCFVVVACSDATLALRALVLPHRLWFDVALLVSIPSPVLALQHAVVPMNLLSKVTGNIHIGSLYVVISGATDGSIAFWDVSESVEMFVQRVSSLNIEKFIDCQKRPRTGRGSQGGRQWKSFNSSLSKRRFGGNSATRKAGDADNGDLLYATSGTSSELHDLESSPKNRSQDMHNTLLESETSRTDSLTEICEIHPIHVMNNVHQSGVNCLHLSGMDYQGSENCFLFNIVSGGDDQALHCLQFKLTKSSTDLDAKLSTPETIKSTIQSESIEKTVYHNSQNQTQNYHIRFFNHYRIASAHSSAIKGIWTDGTWVFSTGLDQRIRCWHVGEHGELTEHTHLIISVPEPEALDARACGRSVEHFCATLDWWQSFITVMEILLWFF</sequence>
<keyword evidence="9" id="KW-1185">Reference proteome</keyword>
<protein>
    <submittedName>
        <fullName evidence="10">Uncharacterized protein LOC111304949 isoform X1</fullName>
    </submittedName>
</protein>
<dbReference type="PANTHER" id="PTHR14344:SF3">
    <property type="entry name" value="WD REPEAT-CONTAINING PROTEIN 6"/>
    <property type="match status" value="1"/>
</dbReference>
<reference evidence="10" key="1">
    <citation type="submission" date="2025-08" db="UniProtKB">
        <authorList>
            <consortium name="RefSeq"/>
        </authorList>
    </citation>
    <scope>IDENTIFICATION</scope>
    <source>
        <tissue evidence="10">Fruit stalk</tissue>
    </source>
</reference>
<dbReference type="SUPFAM" id="SSF50978">
    <property type="entry name" value="WD40 repeat-like"/>
    <property type="match status" value="3"/>
</dbReference>